<evidence type="ECO:0000313" key="2">
    <source>
        <dbReference type="EMBL" id="GIQ68321.1"/>
    </source>
</evidence>
<feature type="transmembrane region" description="Helical" evidence="1">
    <location>
        <begin position="59"/>
        <end position="76"/>
    </location>
</feature>
<keyword evidence="1" id="KW-0812">Transmembrane</keyword>
<dbReference type="AlphaFoldDB" id="A0A8J4H2L7"/>
<dbReference type="Proteomes" id="UP000677918">
    <property type="component" value="Unassembled WGS sequence"/>
</dbReference>
<evidence type="ECO:0000256" key="1">
    <source>
        <dbReference type="SAM" id="Phobius"/>
    </source>
</evidence>
<name>A0A8J4H2L7_9BACL</name>
<keyword evidence="3" id="KW-1185">Reference proteome</keyword>
<comment type="caution">
    <text evidence="2">The sequence shown here is derived from an EMBL/GenBank/DDBJ whole genome shotgun (WGS) entry which is preliminary data.</text>
</comment>
<dbReference type="EMBL" id="BOVK01000015">
    <property type="protein sequence ID" value="GIQ68321.1"/>
    <property type="molecule type" value="Genomic_DNA"/>
</dbReference>
<dbReference type="RefSeq" id="WP_155618010.1">
    <property type="nucleotide sequence ID" value="NZ_BOVK01000015.1"/>
</dbReference>
<organism evidence="2 3">
    <name type="scientific">Xylanibacillus composti</name>
    <dbReference type="NCBI Taxonomy" id="1572762"/>
    <lineage>
        <taxon>Bacteria</taxon>
        <taxon>Bacillati</taxon>
        <taxon>Bacillota</taxon>
        <taxon>Bacilli</taxon>
        <taxon>Bacillales</taxon>
        <taxon>Paenibacillaceae</taxon>
        <taxon>Xylanibacillus</taxon>
    </lineage>
</organism>
<proteinExistence type="predicted"/>
<keyword evidence="1" id="KW-0472">Membrane</keyword>
<protein>
    <submittedName>
        <fullName evidence="2">Uncharacterized protein</fullName>
    </submittedName>
</protein>
<evidence type="ECO:0000313" key="3">
    <source>
        <dbReference type="Proteomes" id="UP000677918"/>
    </source>
</evidence>
<accession>A0A8J4H2L7</accession>
<keyword evidence="1" id="KW-1133">Transmembrane helix</keyword>
<gene>
    <name evidence="2" type="ORF">XYCOK13_11450</name>
</gene>
<reference evidence="2" key="1">
    <citation type="submission" date="2021-04" db="EMBL/GenBank/DDBJ databases">
        <title>Draft genome sequence of Xylanibacillus composti strain K13.</title>
        <authorList>
            <person name="Uke A."/>
            <person name="Chhe C."/>
            <person name="Baramee S."/>
            <person name="Kosugi A."/>
        </authorList>
    </citation>
    <scope>NUCLEOTIDE SEQUENCE</scope>
    <source>
        <strain evidence="2">K13</strain>
    </source>
</reference>
<sequence>MTRMQVRVDDPFASVYLKYVNEEEIYELIRNLTKDYSYYILFLIEIANGGDFLIKAGKWLFFLVGIIVLVSCASYLEAEPEEKEFEFDGTTLNVIQNSIPTDLFAEERENVKVVRKLHVKNGSVDADWSLVDNTLNLKATCFGLANCDARFEVYVPLDVEVLRNGKPTQLTGKAE</sequence>